<reference evidence="1" key="1">
    <citation type="submission" date="2022-01" db="EMBL/GenBank/DDBJ databases">
        <authorList>
            <person name="King R."/>
        </authorList>
    </citation>
    <scope>NUCLEOTIDE SEQUENCE</scope>
</reference>
<proteinExistence type="predicted"/>
<evidence type="ECO:0000313" key="1">
    <source>
        <dbReference type="EMBL" id="CAH1399558.1"/>
    </source>
</evidence>
<dbReference type="AlphaFoldDB" id="A0A9P0HCP7"/>
<gene>
    <name evidence="1" type="ORF">NEZAVI_LOCUS8988</name>
</gene>
<protein>
    <submittedName>
        <fullName evidence="1">Uncharacterized protein</fullName>
    </submittedName>
</protein>
<name>A0A9P0HCP7_NEZVI</name>
<keyword evidence="2" id="KW-1185">Reference proteome</keyword>
<dbReference type="Proteomes" id="UP001152798">
    <property type="component" value="Chromosome 4"/>
</dbReference>
<evidence type="ECO:0000313" key="2">
    <source>
        <dbReference type="Proteomes" id="UP001152798"/>
    </source>
</evidence>
<dbReference type="EMBL" id="OV725080">
    <property type="protein sequence ID" value="CAH1399558.1"/>
    <property type="molecule type" value="Genomic_DNA"/>
</dbReference>
<accession>A0A9P0HCP7</accession>
<sequence length="66" mass="7419">MTWLLVQRVAVGVVIPSPNRMPLSLPGPGGYLIHCYQYPIKYFNRVYQLPGASGTERTASRWSIPN</sequence>
<organism evidence="1 2">
    <name type="scientific">Nezara viridula</name>
    <name type="common">Southern green stink bug</name>
    <name type="synonym">Cimex viridulus</name>
    <dbReference type="NCBI Taxonomy" id="85310"/>
    <lineage>
        <taxon>Eukaryota</taxon>
        <taxon>Metazoa</taxon>
        <taxon>Ecdysozoa</taxon>
        <taxon>Arthropoda</taxon>
        <taxon>Hexapoda</taxon>
        <taxon>Insecta</taxon>
        <taxon>Pterygota</taxon>
        <taxon>Neoptera</taxon>
        <taxon>Paraneoptera</taxon>
        <taxon>Hemiptera</taxon>
        <taxon>Heteroptera</taxon>
        <taxon>Panheteroptera</taxon>
        <taxon>Pentatomomorpha</taxon>
        <taxon>Pentatomoidea</taxon>
        <taxon>Pentatomidae</taxon>
        <taxon>Pentatominae</taxon>
        <taxon>Nezara</taxon>
    </lineage>
</organism>